<dbReference type="AlphaFoldDB" id="A0A5C3PDP3"/>
<evidence type="ECO:0000313" key="2">
    <source>
        <dbReference type="EMBL" id="TFK87686.1"/>
    </source>
</evidence>
<evidence type="ECO:0000313" key="3">
    <source>
        <dbReference type="Proteomes" id="UP000308197"/>
    </source>
</evidence>
<name>A0A5C3PDP3_9APHY</name>
<dbReference type="EMBL" id="ML211143">
    <property type="protein sequence ID" value="TFK87686.1"/>
    <property type="molecule type" value="Genomic_DNA"/>
</dbReference>
<gene>
    <name evidence="2" type="ORF">K466DRAFT_586165</name>
</gene>
<organism evidence="2 3">
    <name type="scientific">Polyporus arcularius HHB13444</name>
    <dbReference type="NCBI Taxonomy" id="1314778"/>
    <lineage>
        <taxon>Eukaryota</taxon>
        <taxon>Fungi</taxon>
        <taxon>Dikarya</taxon>
        <taxon>Basidiomycota</taxon>
        <taxon>Agaricomycotina</taxon>
        <taxon>Agaricomycetes</taxon>
        <taxon>Polyporales</taxon>
        <taxon>Polyporaceae</taxon>
        <taxon>Polyporus</taxon>
    </lineage>
</organism>
<dbReference type="InParanoid" id="A0A5C3PDP3"/>
<feature type="region of interest" description="Disordered" evidence="1">
    <location>
        <begin position="24"/>
        <end position="94"/>
    </location>
</feature>
<evidence type="ECO:0000256" key="1">
    <source>
        <dbReference type="SAM" id="MobiDB-lite"/>
    </source>
</evidence>
<sequence length="94" mass="9786">MSRCGLTRDNLRWKCKLHSVCTTPRSFVSESGGSTRRLRSATRAAGDKDRGPQPSGSRLGSPLAWHSDSESSPAPPEPPPPSSGTAGSLLAAGV</sequence>
<feature type="compositionally biased region" description="Pro residues" evidence="1">
    <location>
        <begin position="73"/>
        <end position="82"/>
    </location>
</feature>
<protein>
    <submittedName>
        <fullName evidence="2">Uncharacterized protein</fullName>
    </submittedName>
</protein>
<keyword evidence="3" id="KW-1185">Reference proteome</keyword>
<proteinExistence type="predicted"/>
<accession>A0A5C3PDP3</accession>
<dbReference type="Proteomes" id="UP000308197">
    <property type="component" value="Unassembled WGS sequence"/>
</dbReference>
<reference evidence="2 3" key="1">
    <citation type="journal article" date="2019" name="Nat. Ecol. Evol.">
        <title>Megaphylogeny resolves global patterns of mushroom evolution.</title>
        <authorList>
            <person name="Varga T."/>
            <person name="Krizsan K."/>
            <person name="Foldi C."/>
            <person name="Dima B."/>
            <person name="Sanchez-Garcia M."/>
            <person name="Sanchez-Ramirez S."/>
            <person name="Szollosi G.J."/>
            <person name="Szarkandi J.G."/>
            <person name="Papp V."/>
            <person name="Albert L."/>
            <person name="Andreopoulos W."/>
            <person name="Angelini C."/>
            <person name="Antonin V."/>
            <person name="Barry K.W."/>
            <person name="Bougher N.L."/>
            <person name="Buchanan P."/>
            <person name="Buyck B."/>
            <person name="Bense V."/>
            <person name="Catcheside P."/>
            <person name="Chovatia M."/>
            <person name="Cooper J."/>
            <person name="Damon W."/>
            <person name="Desjardin D."/>
            <person name="Finy P."/>
            <person name="Geml J."/>
            <person name="Haridas S."/>
            <person name="Hughes K."/>
            <person name="Justo A."/>
            <person name="Karasinski D."/>
            <person name="Kautmanova I."/>
            <person name="Kiss B."/>
            <person name="Kocsube S."/>
            <person name="Kotiranta H."/>
            <person name="LaButti K.M."/>
            <person name="Lechner B.E."/>
            <person name="Liimatainen K."/>
            <person name="Lipzen A."/>
            <person name="Lukacs Z."/>
            <person name="Mihaltcheva S."/>
            <person name="Morgado L.N."/>
            <person name="Niskanen T."/>
            <person name="Noordeloos M.E."/>
            <person name="Ohm R.A."/>
            <person name="Ortiz-Santana B."/>
            <person name="Ovrebo C."/>
            <person name="Racz N."/>
            <person name="Riley R."/>
            <person name="Savchenko A."/>
            <person name="Shiryaev A."/>
            <person name="Soop K."/>
            <person name="Spirin V."/>
            <person name="Szebenyi C."/>
            <person name="Tomsovsky M."/>
            <person name="Tulloss R.E."/>
            <person name="Uehling J."/>
            <person name="Grigoriev I.V."/>
            <person name="Vagvolgyi C."/>
            <person name="Papp T."/>
            <person name="Martin F.M."/>
            <person name="Miettinen O."/>
            <person name="Hibbett D.S."/>
            <person name="Nagy L.G."/>
        </authorList>
    </citation>
    <scope>NUCLEOTIDE SEQUENCE [LARGE SCALE GENOMIC DNA]</scope>
    <source>
        <strain evidence="2 3">HHB13444</strain>
    </source>
</reference>